<dbReference type="STRING" id="639004.SAMN04488239_101412"/>
<name>A0A1G6JSD5_9RHOB</name>
<proteinExistence type="predicted"/>
<organism evidence="1 2">
    <name type="scientific">Ruegeria marina</name>
    <dbReference type="NCBI Taxonomy" id="639004"/>
    <lineage>
        <taxon>Bacteria</taxon>
        <taxon>Pseudomonadati</taxon>
        <taxon>Pseudomonadota</taxon>
        <taxon>Alphaproteobacteria</taxon>
        <taxon>Rhodobacterales</taxon>
        <taxon>Roseobacteraceae</taxon>
        <taxon>Ruegeria</taxon>
    </lineage>
</organism>
<reference evidence="2" key="1">
    <citation type="submission" date="2016-10" db="EMBL/GenBank/DDBJ databases">
        <authorList>
            <person name="Varghese N."/>
            <person name="Submissions S."/>
        </authorList>
    </citation>
    <scope>NUCLEOTIDE SEQUENCE [LARGE SCALE GENOMIC DNA]</scope>
    <source>
        <strain evidence="2">CGMCC 1.9108</strain>
    </source>
</reference>
<evidence type="ECO:0000313" key="2">
    <source>
        <dbReference type="Proteomes" id="UP000199628"/>
    </source>
</evidence>
<dbReference type="RefSeq" id="WP_093027349.1">
    <property type="nucleotide sequence ID" value="NZ_FMZV01000001.1"/>
</dbReference>
<dbReference type="Proteomes" id="UP000199628">
    <property type="component" value="Unassembled WGS sequence"/>
</dbReference>
<dbReference type="AlphaFoldDB" id="A0A1G6JSD5"/>
<evidence type="ECO:0000313" key="1">
    <source>
        <dbReference type="EMBL" id="SDC20896.1"/>
    </source>
</evidence>
<sequence>MTDETVLRVADLPQNRATTFTLRPDSARLGELARELGIDGVRKLSFGGELRAEGKSDWRLTAILGATVVQPCVVTLEPVTTRIDTEVRRLFVKDWAEPDEEEAEMPENDEAEPLGPVIDLNAVMTEALALALPAYPRKEGVELGEAVFAEPGKTAMTDEDTRPFAGLAALRDKLKKDQ</sequence>
<dbReference type="InterPro" id="IPR003772">
    <property type="entry name" value="YceD"/>
</dbReference>
<gene>
    <name evidence="1" type="ORF">SAMN04488239_101412</name>
</gene>
<dbReference type="Pfam" id="PF02620">
    <property type="entry name" value="YceD"/>
    <property type="match status" value="1"/>
</dbReference>
<protein>
    <submittedName>
        <fullName evidence="1">Uncharacterized metal-binding protein YceD, DUF177 family</fullName>
    </submittedName>
</protein>
<dbReference type="EMBL" id="FMZV01000001">
    <property type="protein sequence ID" value="SDC20896.1"/>
    <property type="molecule type" value="Genomic_DNA"/>
</dbReference>
<dbReference type="OrthoDB" id="8443793at2"/>
<accession>A0A1G6JSD5</accession>
<keyword evidence="2" id="KW-1185">Reference proteome</keyword>